<evidence type="ECO:0000256" key="1">
    <source>
        <dbReference type="SAM" id="SignalP"/>
    </source>
</evidence>
<dbReference type="Proteomes" id="UP000242715">
    <property type="component" value="Unassembled WGS sequence"/>
</dbReference>
<dbReference type="OrthoDB" id="1050647at2759"/>
<evidence type="ECO:0000313" key="2">
    <source>
        <dbReference type="EMBL" id="GAU46439.1"/>
    </source>
</evidence>
<feature type="signal peptide" evidence="1">
    <location>
        <begin position="1"/>
        <end position="18"/>
    </location>
</feature>
<reference evidence="3" key="1">
    <citation type="journal article" date="2017" name="Front. Plant Sci.">
        <title>Climate Clever Clovers: New Paradigm to Reduce the Environmental Footprint of Ruminants by Breeding Low Methanogenic Forages Utilizing Haplotype Variation.</title>
        <authorList>
            <person name="Kaur P."/>
            <person name="Appels R."/>
            <person name="Bayer P.E."/>
            <person name="Keeble-Gagnere G."/>
            <person name="Wang J."/>
            <person name="Hirakawa H."/>
            <person name="Shirasawa K."/>
            <person name="Vercoe P."/>
            <person name="Stefanova K."/>
            <person name="Durmic Z."/>
            <person name="Nichols P."/>
            <person name="Revell C."/>
            <person name="Isobe S.N."/>
            <person name="Edwards D."/>
            <person name="Erskine W."/>
        </authorList>
    </citation>
    <scope>NUCLEOTIDE SEQUENCE [LARGE SCALE GENOMIC DNA]</scope>
    <source>
        <strain evidence="3">cv. Daliak</strain>
    </source>
</reference>
<name>A0A2Z6PJR7_TRISU</name>
<sequence>MSWGGGLLVLFLMTFVHARGIPRVTGRLGCSLEGAGKRRIFAISNYMNQRLLKPVHQGRSFDLKSATERWSLYCELLHFFHLATLHSLTGFGRATATFLERPQPTLLVPLFSRK</sequence>
<dbReference type="EMBL" id="DF974213">
    <property type="protein sequence ID" value="GAU46439.1"/>
    <property type="molecule type" value="Genomic_DNA"/>
</dbReference>
<evidence type="ECO:0000313" key="3">
    <source>
        <dbReference type="Proteomes" id="UP000242715"/>
    </source>
</evidence>
<keyword evidence="1" id="KW-0732">Signal</keyword>
<keyword evidence="3" id="KW-1185">Reference proteome</keyword>
<proteinExistence type="predicted"/>
<feature type="chain" id="PRO_5016341007" evidence="1">
    <location>
        <begin position="19"/>
        <end position="114"/>
    </location>
</feature>
<dbReference type="AlphaFoldDB" id="A0A2Z6PJR7"/>
<gene>
    <name evidence="2" type="ORF">TSUD_91570</name>
</gene>
<protein>
    <submittedName>
        <fullName evidence="2">Uncharacterized protein</fullName>
    </submittedName>
</protein>
<accession>A0A2Z6PJR7</accession>
<organism evidence="2 3">
    <name type="scientific">Trifolium subterraneum</name>
    <name type="common">Subterranean clover</name>
    <dbReference type="NCBI Taxonomy" id="3900"/>
    <lineage>
        <taxon>Eukaryota</taxon>
        <taxon>Viridiplantae</taxon>
        <taxon>Streptophyta</taxon>
        <taxon>Embryophyta</taxon>
        <taxon>Tracheophyta</taxon>
        <taxon>Spermatophyta</taxon>
        <taxon>Magnoliopsida</taxon>
        <taxon>eudicotyledons</taxon>
        <taxon>Gunneridae</taxon>
        <taxon>Pentapetalae</taxon>
        <taxon>rosids</taxon>
        <taxon>fabids</taxon>
        <taxon>Fabales</taxon>
        <taxon>Fabaceae</taxon>
        <taxon>Papilionoideae</taxon>
        <taxon>50 kb inversion clade</taxon>
        <taxon>NPAAA clade</taxon>
        <taxon>Hologalegina</taxon>
        <taxon>IRL clade</taxon>
        <taxon>Trifolieae</taxon>
        <taxon>Trifolium</taxon>
    </lineage>
</organism>